<dbReference type="EMBL" id="JAODOR010000011">
    <property type="protein sequence ID" value="MCT9002631.1"/>
    <property type="molecule type" value="Genomic_DNA"/>
</dbReference>
<accession>A0ABT2PDH7</accession>
<feature type="transmembrane region" description="Helical" evidence="2">
    <location>
        <begin position="184"/>
        <end position="205"/>
    </location>
</feature>
<comment type="caution">
    <text evidence="3">The sequence shown here is derived from an EMBL/GenBank/DDBJ whole genome shotgun (WGS) entry which is preliminary data.</text>
</comment>
<reference evidence="3 4" key="1">
    <citation type="journal article" date="2024" name="Int. J. Syst. Evol. Microbiol.">
        <title>Microbacterium memoriense sp. nov., a member of the Actinomycetota from marine beach sediment of the north coast of Portugal.</title>
        <authorList>
            <person name="Santos J.D.N.D."/>
            <person name="Klimek D."/>
            <person name="Calusinska M."/>
            <person name="Lobo-da-Cunha A."/>
            <person name="Catita J."/>
            <person name="Goncalves H."/>
            <person name="Gonzalez I."/>
            <person name="Lage O.M."/>
        </authorList>
    </citation>
    <scope>NUCLEOTIDE SEQUENCE [LARGE SCALE GENOMIC DNA]</scope>
    <source>
        <strain evidence="3 4">PMIC_1C1B</strain>
    </source>
</reference>
<evidence type="ECO:0000256" key="2">
    <source>
        <dbReference type="SAM" id="Phobius"/>
    </source>
</evidence>
<keyword evidence="2" id="KW-0472">Membrane</keyword>
<protein>
    <recommendedName>
        <fullName evidence="5">Polysaccharide chain length determinant N-terminal domain-containing protein</fullName>
    </recommendedName>
</protein>
<sequence length="234" mass="25353">MTLRDFFQLLRRRWYVFAGVLALIIVATVLMARDGGSYTTRTTVIFTLPAANVLTPESGADSESVITFAGVVAAQINEGLEASRYSKSDAPFYGAGVREGVLVGLRDEGNQWATRYSEAILDVQIVGRTYEWVAIKQRSILAEIEQIVASEQSGGVADGERIVAHTGPLTLRIEYISASRSAQVMAAAAMLVAAGLVGSWLAVSIDRRAQRRRARRARTRHAGAALREPRGTTA</sequence>
<organism evidence="3 4">
    <name type="scientific">Microbacterium memoriense</name>
    <dbReference type="NCBI Taxonomy" id="2978350"/>
    <lineage>
        <taxon>Bacteria</taxon>
        <taxon>Bacillati</taxon>
        <taxon>Actinomycetota</taxon>
        <taxon>Actinomycetes</taxon>
        <taxon>Micrococcales</taxon>
        <taxon>Microbacteriaceae</taxon>
        <taxon>Microbacterium</taxon>
    </lineage>
</organism>
<feature type="region of interest" description="Disordered" evidence="1">
    <location>
        <begin position="212"/>
        <end position="234"/>
    </location>
</feature>
<keyword evidence="2" id="KW-1133">Transmembrane helix</keyword>
<evidence type="ECO:0000313" key="4">
    <source>
        <dbReference type="Proteomes" id="UP001300496"/>
    </source>
</evidence>
<gene>
    <name evidence="3" type="ORF">N4R40_09680</name>
</gene>
<evidence type="ECO:0000256" key="1">
    <source>
        <dbReference type="SAM" id="MobiDB-lite"/>
    </source>
</evidence>
<feature type="compositionally biased region" description="Basic residues" evidence="1">
    <location>
        <begin position="212"/>
        <end position="221"/>
    </location>
</feature>
<proteinExistence type="predicted"/>
<dbReference type="RefSeq" id="WP_261607170.1">
    <property type="nucleotide sequence ID" value="NZ_JAODOR010000011.1"/>
</dbReference>
<dbReference type="Proteomes" id="UP001300496">
    <property type="component" value="Unassembled WGS sequence"/>
</dbReference>
<keyword evidence="4" id="KW-1185">Reference proteome</keyword>
<evidence type="ECO:0000313" key="3">
    <source>
        <dbReference type="EMBL" id="MCT9002631.1"/>
    </source>
</evidence>
<keyword evidence="2" id="KW-0812">Transmembrane</keyword>
<evidence type="ECO:0008006" key="5">
    <source>
        <dbReference type="Google" id="ProtNLM"/>
    </source>
</evidence>
<name>A0ABT2PDH7_9MICO</name>